<sequence>MGNLERTIDMQCNQCGFIATIPAYQWEDPRYFVCRHCDPLHNLTKAQRVLKRARQKMLGDEA</sequence>
<accession>A0A4P9CA35</accession>
<keyword evidence="2" id="KW-1185">Reference proteome</keyword>
<evidence type="ECO:0000313" key="2">
    <source>
        <dbReference type="Proteomes" id="UP000218387"/>
    </source>
</evidence>
<dbReference type="AlphaFoldDB" id="A0A4P9CA35"/>
<reference evidence="1 2" key="1">
    <citation type="submission" date="2018-05" db="EMBL/GenBank/DDBJ databases">
        <title>Genome comparison of Eubacterium sp.</title>
        <authorList>
            <person name="Feng Y."/>
            <person name="Sanchez-Andrea I."/>
            <person name="Stams A.J.M."/>
            <person name="De Vos W.M."/>
        </authorList>
    </citation>
    <scope>NUCLEOTIDE SEQUENCE [LARGE SCALE GENOMIC DNA]</scope>
    <source>
        <strain evidence="1 2">YI</strain>
    </source>
</reference>
<name>A0A4P9CA35_EUBML</name>
<organism evidence="1 2">
    <name type="scientific">Eubacterium maltosivorans</name>
    <dbReference type="NCBI Taxonomy" id="2041044"/>
    <lineage>
        <taxon>Bacteria</taxon>
        <taxon>Bacillati</taxon>
        <taxon>Bacillota</taxon>
        <taxon>Clostridia</taxon>
        <taxon>Eubacteriales</taxon>
        <taxon>Eubacteriaceae</taxon>
        <taxon>Eubacterium</taxon>
    </lineage>
</organism>
<dbReference type="RefSeq" id="WP_096920304.1">
    <property type="nucleotide sequence ID" value="NZ_CP029487.1"/>
</dbReference>
<proteinExistence type="predicted"/>
<dbReference type="EMBL" id="CP029487">
    <property type="protein sequence ID" value="QCT71552.1"/>
    <property type="molecule type" value="Genomic_DNA"/>
</dbReference>
<dbReference type="KEGG" id="emt:CPZ25_009500"/>
<protein>
    <submittedName>
        <fullName evidence="1">Uncharacterized protein</fullName>
    </submittedName>
</protein>
<gene>
    <name evidence="1" type="ORF">CPZ25_009500</name>
</gene>
<evidence type="ECO:0000313" key="1">
    <source>
        <dbReference type="EMBL" id="QCT71552.1"/>
    </source>
</evidence>
<dbReference type="Proteomes" id="UP000218387">
    <property type="component" value="Chromosome"/>
</dbReference>